<dbReference type="Proteomes" id="UP000694428">
    <property type="component" value="Unplaced"/>
</dbReference>
<dbReference type="Ensembl" id="ENSPSTT00000018890.1">
    <property type="protein sequence ID" value="ENSPSTP00000018022.1"/>
    <property type="gene ID" value="ENSPSTG00000012915.1"/>
</dbReference>
<accession>A0A8C9LCD0</accession>
<evidence type="ECO:0000256" key="2">
    <source>
        <dbReference type="SAM" id="SignalP"/>
    </source>
</evidence>
<dbReference type="AlphaFoldDB" id="A0A8C9LCD0"/>
<proteinExistence type="predicted"/>
<dbReference type="SMART" id="SM00584">
    <property type="entry name" value="TLDc"/>
    <property type="match status" value="1"/>
</dbReference>
<feature type="compositionally biased region" description="Polar residues" evidence="1">
    <location>
        <begin position="115"/>
        <end position="125"/>
    </location>
</feature>
<dbReference type="Pfam" id="PF07534">
    <property type="entry name" value="TLD"/>
    <property type="match status" value="1"/>
</dbReference>
<feature type="chain" id="PRO_5034596891" description="TLDc domain-containing protein" evidence="2">
    <location>
        <begin position="16"/>
        <end position="167"/>
    </location>
</feature>
<evidence type="ECO:0000313" key="5">
    <source>
        <dbReference type="Proteomes" id="UP000694428"/>
    </source>
</evidence>
<evidence type="ECO:0000313" key="4">
    <source>
        <dbReference type="Ensembl" id="ENSPSTP00000018022.1"/>
    </source>
</evidence>
<dbReference type="PANTHER" id="PTHR23354:SF122">
    <property type="entry name" value="GTPASE-ACTIVATING PROTEIN SKYWALKER"/>
    <property type="match status" value="1"/>
</dbReference>
<dbReference type="PANTHER" id="PTHR23354">
    <property type="entry name" value="NUCLEOLAR PROTEIN 7/ESTROGEN RECEPTOR COACTIVATOR-RELATED"/>
    <property type="match status" value="1"/>
</dbReference>
<organism evidence="4 5">
    <name type="scientific">Pavo cristatus</name>
    <name type="common">Indian peafowl</name>
    <name type="synonym">Blue peafowl</name>
    <dbReference type="NCBI Taxonomy" id="9049"/>
    <lineage>
        <taxon>Eukaryota</taxon>
        <taxon>Metazoa</taxon>
        <taxon>Chordata</taxon>
        <taxon>Craniata</taxon>
        <taxon>Vertebrata</taxon>
        <taxon>Euteleostomi</taxon>
        <taxon>Archelosauria</taxon>
        <taxon>Archosauria</taxon>
        <taxon>Dinosauria</taxon>
        <taxon>Saurischia</taxon>
        <taxon>Theropoda</taxon>
        <taxon>Coelurosauria</taxon>
        <taxon>Aves</taxon>
        <taxon>Neognathae</taxon>
        <taxon>Galloanserae</taxon>
        <taxon>Galliformes</taxon>
        <taxon>Phasianidae</taxon>
        <taxon>Phasianinae</taxon>
        <taxon>Pavo</taxon>
    </lineage>
</organism>
<reference evidence="4" key="1">
    <citation type="submission" date="2025-08" db="UniProtKB">
        <authorList>
            <consortium name="Ensembl"/>
        </authorList>
    </citation>
    <scope>IDENTIFICATION</scope>
</reference>
<keyword evidence="2" id="KW-0732">Signal</keyword>
<sequence length="167" mass="18743">MRDIWSWIPERFALCQPLLLFTTLEHGCSLSRFYSHSEGHEPTLLLIKTTAKEVCGAYLSTDWSERRRGGNKLSFFGTGECFVFRLQPEVERYEWVIIKHPELAASGSEPENHASPASNTLSFRSAPSEPSDRLSPFLSARHFNLPSKTASMFMAGSSECIIIGKSV</sequence>
<reference evidence="4" key="2">
    <citation type="submission" date="2025-09" db="UniProtKB">
        <authorList>
            <consortium name="Ensembl"/>
        </authorList>
    </citation>
    <scope>IDENTIFICATION</scope>
</reference>
<feature type="signal peptide" evidence="2">
    <location>
        <begin position="1"/>
        <end position="15"/>
    </location>
</feature>
<protein>
    <recommendedName>
        <fullName evidence="3">TLDc domain-containing protein</fullName>
    </recommendedName>
</protein>
<dbReference type="PROSITE" id="PS51886">
    <property type="entry name" value="TLDC"/>
    <property type="match status" value="1"/>
</dbReference>
<dbReference type="InterPro" id="IPR006571">
    <property type="entry name" value="TLDc_dom"/>
</dbReference>
<evidence type="ECO:0000259" key="3">
    <source>
        <dbReference type="PROSITE" id="PS51886"/>
    </source>
</evidence>
<keyword evidence="5" id="KW-1185">Reference proteome</keyword>
<name>A0A8C9LCD0_PAVCR</name>
<evidence type="ECO:0000256" key="1">
    <source>
        <dbReference type="SAM" id="MobiDB-lite"/>
    </source>
</evidence>
<feature type="domain" description="TLDc" evidence="3">
    <location>
        <begin position="1"/>
        <end position="167"/>
    </location>
</feature>
<feature type="region of interest" description="Disordered" evidence="1">
    <location>
        <begin position="106"/>
        <end position="128"/>
    </location>
</feature>